<evidence type="ECO:0000259" key="8">
    <source>
        <dbReference type="Pfam" id="PF01494"/>
    </source>
</evidence>
<reference evidence="9 10" key="1">
    <citation type="submission" date="2020-08" db="EMBL/GenBank/DDBJ databases">
        <title>Streptomycin resistant and MDR strain, P. mexicana.</title>
        <authorList>
            <person name="Ganesh-kumar S."/>
            <person name="Zhe T."/>
            <person name="Yu Z."/>
            <person name="Min Y."/>
        </authorList>
    </citation>
    <scope>NUCLEOTIDE SEQUENCE [LARGE SCALE GENOMIC DNA]</scope>
    <source>
        <strain evidence="9 10">GTZY</strain>
    </source>
</reference>
<dbReference type="SUPFAM" id="SSF51905">
    <property type="entry name" value="FAD/NAD(P)-binding domain"/>
    <property type="match status" value="1"/>
</dbReference>
<organism evidence="9 10">
    <name type="scientific">Pseudoxanthomonas mexicana</name>
    <dbReference type="NCBI Taxonomy" id="128785"/>
    <lineage>
        <taxon>Bacteria</taxon>
        <taxon>Pseudomonadati</taxon>
        <taxon>Pseudomonadota</taxon>
        <taxon>Gammaproteobacteria</taxon>
        <taxon>Lysobacterales</taxon>
        <taxon>Lysobacteraceae</taxon>
        <taxon>Pseudoxanthomonas</taxon>
    </lineage>
</organism>
<accession>A0ABX6RB08</accession>
<keyword evidence="10" id="KW-1185">Reference proteome</keyword>
<feature type="domain" description="FAD-binding" evidence="8">
    <location>
        <begin position="5"/>
        <end position="345"/>
    </location>
</feature>
<dbReference type="InterPro" id="IPR051205">
    <property type="entry name" value="UbiH/COQ6_monooxygenase"/>
</dbReference>
<protein>
    <submittedName>
        <fullName evidence="9">2-octaprenyl-6-methoxyphenyl hydroxylase</fullName>
        <ecNumber evidence="9">1.14.13.-</ecNumber>
    </submittedName>
</protein>
<dbReference type="EMBL" id="CP060028">
    <property type="protein sequence ID" value="QND80082.1"/>
    <property type="molecule type" value="Genomic_DNA"/>
</dbReference>
<dbReference type="PANTHER" id="PTHR43876:SF8">
    <property type="entry name" value="2-OCTAPRENYL-6-METHOXYPHENOL HYDROXYLASE"/>
    <property type="match status" value="1"/>
</dbReference>
<keyword evidence="7" id="KW-0503">Monooxygenase</keyword>
<evidence type="ECO:0000256" key="5">
    <source>
        <dbReference type="ARBA" id="ARBA00022827"/>
    </source>
</evidence>
<sequence length="402" mass="42595">MTDRHDVVIVGGGLVGASLAIALVRQGVEVGLVEAAPAGQMPAVFDQRNLSFAAATVNALTALGVMQQLRTPTGPIRRIHISRQGDFGRVRLEAQDYGRATFGQVVVARDFGEALEARLDGLSGLTRYRPARFVGFAPDEAGHRALRIADAEGERTLHARLVVAADGTRSAVREALGIGVDEHDYGQTLFVARVRATQAPDGTAYERLGDDGPTALLPRGDRHWGVVHGVAREQAESVAALDDAAWLARLQRAVGWRIGRLVASGERSAYPIARVVAQRLVADRAVVLGNAAQTIHPIGAQGFNLGLRDALTLAEEIARGDDPGATSRLAAYAARRREDRERTLAFSDGLARLTANPSPLLKPVRSAGLVAMEAQPSLQAFLVGGAMGFRGDVPALCRGEAA</sequence>
<dbReference type="InterPro" id="IPR036188">
    <property type="entry name" value="FAD/NAD-bd_sf"/>
</dbReference>
<evidence type="ECO:0000256" key="7">
    <source>
        <dbReference type="ARBA" id="ARBA00023033"/>
    </source>
</evidence>
<dbReference type="Pfam" id="PF01494">
    <property type="entry name" value="FAD_binding_3"/>
    <property type="match status" value="1"/>
</dbReference>
<keyword evidence="4" id="KW-0285">Flavoprotein</keyword>
<dbReference type="InterPro" id="IPR010971">
    <property type="entry name" value="UbiH/COQ6"/>
</dbReference>
<evidence type="ECO:0000256" key="3">
    <source>
        <dbReference type="ARBA" id="ARBA00005349"/>
    </source>
</evidence>
<dbReference type="NCBIfam" id="NF004356">
    <property type="entry name" value="PRK05732.1"/>
    <property type="match status" value="1"/>
</dbReference>
<keyword evidence="6 9" id="KW-0560">Oxidoreductase</keyword>
<evidence type="ECO:0000313" key="10">
    <source>
        <dbReference type="Proteomes" id="UP000515506"/>
    </source>
</evidence>
<dbReference type="Gene3D" id="3.50.50.60">
    <property type="entry name" value="FAD/NAD(P)-binding domain"/>
    <property type="match status" value="2"/>
</dbReference>
<keyword evidence="5" id="KW-0274">FAD</keyword>
<dbReference type="PANTHER" id="PTHR43876">
    <property type="entry name" value="UBIQUINONE BIOSYNTHESIS MONOOXYGENASE COQ6, MITOCHONDRIAL"/>
    <property type="match status" value="1"/>
</dbReference>
<dbReference type="NCBIfam" id="TIGR01984">
    <property type="entry name" value="UbiH"/>
    <property type="match status" value="1"/>
</dbReference>
<name>A0ABX6RB08_PSEMX</name>
<evidence type="ECO:0000313" key="9">
    <source>
        <dbReference type="EMBL" id="QND80082.1"/>
    </source>
</evidence>
<evidence type="ECO:0000256" key="2">
    <source>
        <dbReference type="ARBA" id="ARBA00004749"/>
    </source>
</evidence>
<comment type="similarity">
    <text evidence="3">Belongs to the UbiH/COQ6 family.</text>
</comment>
<evidence type="ECO:0000256" key="6">
    <source>
        <dbReference type="ARBA" id="ARBA00023002"/>
    </source>
</evidence>
<proteinExistence type="inferred from homology"/>
<dbReference type="InterPro" id="IPR011295">
    <property type="entry name" value="UbiH"/>
</dbReference>
<dbReference type="RefSeq" id="WP_185895367.1">
    <property type="nucleotide sequence ID" value="NZ_CP060028.1"/>
</dbReference>
<evidence type="ECO:0000256" key="1">
    <source>
        <dbReference type="ARBA" id="ARBA00001974"/>
    </source>
</evidence>
<dbReference type="PRINTS" id="PR00420">
    <property type="entry name" value="RNGMNOXGNASE"/>
</dbReference>
<dbReference type="EC" id="1.14.13.-" evidence="9"/>
<comment type="pathway">
    <text evidence="2">Cofactor biosynthesis; ubiquinone biosynthesis.</text>
</comment>
<dbReference type="InterPro" id="IPR002938">
    <property type="entry name" value="FAD-bd"/>
</dbReference>
<dbReference type="NCBIfam" id="TIGR01988">
    <property type="entry name" value="Ubi-OHases"/>
    <property type="match status" value="1"/>
</dbReference>
<evidence type="ECO:0000256" key="4">
    <source>
        <dbReference type="ARBA" id="ARBA00022630"/>
    </source>
</evidence>
<comment type="cofactor">
    <cofactor evidence="1">
        <name>FAD</name>
        <dbReference type="ChEBI" id="CHEBI:57692"/>
    </cofactor>
</comment>
<dbReference type="Proteomes" id="UP000515506">
    <property type="component" value="Chromosome"/>
</dbReference>
<gene>
    <name evidence="9" type="primary">ubiH</name>
    <name evidence="9" type="synonym">visB</name>
    <name evidence="9" type="ORF">H4W19_17505</name>
</gene>
<dbReference type="GO" id="GO:0016491">
    <property type="term" value="F:oxidoreductase activity"/>
    <property type="evidence" value="ECO:0007669"/>
    <property type="project" value="UniProtKB-KW"/>
</dbReference>